<dbReference type="EMBL" id="CP073078">
    <property type="protein sequence ID" value="QUD85963.1"/>
    <property type="molecule type" value="Genomic_DNA"/>
</dbReference>
<organism evidence="1 2">
    <name type="scientific">Phenylobacterium montanum</name>
    <dbReference type="NCBI Taxonomy" id="2823693"/>
    <lineage>
        <taxon>Bacteria</taxon>
        <taxon>Pseudomonadati</taxon>
        <taxon>Pseudomonadota</taxon>
        <taxon>Alphaproteobacteria</taxon>
        <taxon>Caulobacterales</taxon>
        <taxon>Caulobacteraceae</taxon>
        <taxon>Phenylobacterium</taxon>
    </lineage>
</organism>
<reference evidence="1" key="1">
    <citation type="submission" date="2021-04" db="EMBL/GenBank/DDBJ databases">
        <title>The complete genome sequence of Caulobacter sp. S6.</title>
        <authorList>
            <person name="Tang Y."/>
            <person name="Ouyang W."/>
            <person name="Liu Q."/>
            <person name="Huang B."/>
            <person name="Guo Z."/>
            <person name="Lei P."/>
        </authorList>
    </citation>
    <scope>NUCLEOTIDE SEQUENCE</scope>
    <source>
        <strain evidence="1">S6</strain>
    </source>
</reference>
<proteinExistence type="predicted"/>
<evidence type="ECO:0000313" key="1">
    <source>
        <dbReference type="EMBL" id="QUD85963.1"/>
    </source>
</evidence>
<dbReference type="KEGG" id="caul:KCG34_12680"/>
<sequence>MRHPATSSAGVAFDAPATDQKLLGEVNSLEAAGKTTAPRYMEVLIPMHYEQHILRRP</sequence>
<dbReference type="AlphaFoldDB" id="A0A975FUZ0"/>
<evidence type="ECO:0000313" key="2">
    <source>
        <dbReference type="Proteomes" id="UP000676409"/>
    </source>
</evidence>
<accession>A0A975FUZ0</accession>
<keyword evidence="2" id="KW-1185">Reference proteome</keyword>
<gene>
    <name evidence="1" type="ORF">KCG34_12680</name>
</gene>
<dbReference type="RefSeq" id="WP_211936015.1">
    <property type="nucleotide sequence ID" value="NZ_CP073078.1"/>
</dbReference>
<protein>
    <submittedName>
        <fullName evidence="1">Uncharacterized protein</fullName>
    </submittedName>
</protein>
<dbReference type="Proteomes" id="UP000676409">
    <property type="component" value="Chromosome"/>
</dbReference>
<name>A0A975FUZ0_9CAUL</name>